<dbReference type="Proteomes" id="UP001219862">
    <property type="component" value="Unassembled WGS sequence"/>
</dbReference>
<evidence type="ECO:0000259" key="1">
    <source>
        <dbReference type="Pfam" id="PF09722"/>
    </source>
</evidence>
<organism evidence="3 4">
    <name type="scientific">Roseateles koreensis</name>
    <dbReference type="NCBI Taxonomy" id="2987526"/>
    <lineage>
        <taxon>Bacteria</taxon>
        <taxon>Pseudomonadati</taxon>
        <taxon>Pseudomonadota</taxon>
        <taxon>Betaproteobacteria</taxon>
        <taxon>Burkholderiales</taxon>
        <taxon>Sphaerotilaceae</taxon>
        <taxon>Roseateles</taxon>
    </lineage>
</organism>
<evidence type="ECO:0000259" key="2">
    <source>
        <dbReference type="Pfam" id="PF20432"/>
    </source>
</evidence>
<evidence type="ECO:0000313" key="4">
    <source>
        <dbReference type="Proteomes" id="UP001219862"/>
    </source>
</evidence>
<feature type="domain" description="Antitoxin Xre-like helix-turn-helix" evidence="2">
    <location>
        <begin position="2"/>
        <end position="55"/>
    </location>
</feature>
<keyword evidence="4" id="KW-1185">Reference proteome</keyword>
<dbReference type="Pfam" id="PF09722">
    <property type="entry name" value="Xre_MbcA_ParS_C"/>
    <property type="match status" value="1"/>
</dbReference>
<proteinExistence type="predicted"/>
<evidence type="ECO:0000313" key="3">
    <source>
        <dbReference type="EMBL" id="MDC8784542.1"/>
    </source>
</evidence>
<accession>A0ABT5KNV4</accession>
<reference evidence="3 4" key="1">
    <citation type="submission" date="2022-10" db="EMBL/GenBank/DDBJ databases">
        <title>paucibacter sp. hw8 Genome sequencing.</title>
        <authorList>
            <person name="Park S."/>
        </authorList>
    </citation>
    <scope>NUCLEOTIDE SEQUENCE [LARGE SCALE GENOMIC DNA]</scope>
    <source>
        <strain evidence="4">hw8</strain>
    </source>
</reference>
<dbReference type="EMBL" id="JAQQXS010000003">
    <property type="protein sequence ID" value="MDC8784542.1"/>
    <property type="molecule type" value="Genomic_DNA"/>
</dbReference>
<name>A0ABT5KNV4_9BURK</name>
<gene>
    <name evidence="3" type="ORF">PRZ01_05010</name>
</gene>
<protein>
    <submittedName>
        <fullName evidence="3">MbcA/ParS/Xre antitoxin family protein</fullName>
    </submittedName>
</protein>
<dbReference type="Pfam" id="PF20432">
    <property type="entry name" value="Xre-like-HTH"/>
    <property type="match status" value="1"/>
</dbReference>
<comment type="caution">
    <text evidence="3">The sequence shown here is derived from an EMBL/GenBank/DDBJ whole genome shotgun (WGS) entry which is preliminary data.</text>
</comment>
<feature type="domain" description="Antitoxin Xre/MbcA/ParS-like toxin-binding" evidence="1">
    <location>
        <begin position="60"/>
        <end position="114"/>
    </location>
</feature>
<dbReference type="InterPro" id="IPR046847">
    <property type="entry name" value="Xre-like_HTH"/>
</dbReference>
<sequence length="117" mass="12759">MLLRVYFRIAAAWGLTTEQEMRLLGASKSLFYKWKSGQVSSGLSPSTLERLSYVSRIYAALQILLPIPERANAWVKAANTAPIFGGASALKRMEGGQVGDLMVVADYLDANRGGDFS</sequence>
<dbReference type="InterPro" id="IPR024467">
    <property type="entry name" value="Xre/MbcA/ParS-like_toxin-bd"/>
</dbReference>